<proteinExistence type="predicted"/>
<protein>
    <submittedName>
        <fullName evidence="2">DUF1801 domain-containing protein</fullName>
    </submittedName>
</protein>
<dbReference type="EMBL" id="JAPJZI010000001">
    <property type="protein sequence ID" value="MDA5399467.1"/>
    <property type="molecule type" value="Genomic_DNA"/>
</dbReference>
<dbReference type="AlphaFoldDB" id="A0A9X3UJA9"/>
<name>A0A9X3UJA9_9HYPH</name>
<accession>A0A9X3UJA9</accession>
<organism evidence="2 3">
    <name type="scientific">Hoeflea prorocentri</name>
    <dbReference type="NCBI Taxonomy" id="1922333"/>
    <lineage>
        <taxon>Bacteria</taxon>
        <taxon>Pseudomonadati</taxon>
        <taxon>Pseudomonadota</taxon>
        <taxon>Alphaproteobacteria</taxon>
        <taxon>Hyphomicrobiales</taxon>
        <taxon>Rhizobiaceae</taxon>
        <taxon>Hoeflea</taxon>
    </lineage>
</organism>
<dbReference type="Pfam" id="PF08818">
    <property type="entry name" value="DUF1801"/>
    <property type="match status" value="1"/>
</dbReference>
<keyword evidence="3" id="KW-1185">Reference proteome</keyword>
<reference evidence="2" key="1">
    <citation type="submission" date="2022-11" db="EMBL/GenBank/DDBJ databases">
        <title>Draft genome sequence of Hoeflea poritis E7-10 and Hoeflea prorocentri PM5-8, separated from scleractinian coral Porites lutea and marine dinoflagellate.</title>
        <authorList>
            <person name="Zhang G."/>
            <person name="Wei Q."/>
            <person name="Cai L."/>
        </authorList>
    </citation>
    <scope>NUCLEOTIDE SEQUENCE</scope>
    <source>
        <strain evidence="2">PM5-8</strain>
    </source>
</reference>
<evidence type="ECO:0000259" key="1">
    <source>
        <dbReference type="Pfam" id="PF08818"/>
    </source>
</evidence>
<dbReference type="Gene3D" id="3.90.1150.200">
    <property type="match status" value="1"/>
</dbReference>
<evidence type="ECO:0000313" key="3">
    <source>
        <dbReference type="Proteomes" id="UP001151234"/>
    </source>
</evidence>
<evidence type="ECO:0000313" key="2">
    <source>
        <dbReference type="EMBL" id="MDA5399467.1"/>
    </source>
</evidence>
<sequence>MASVKFRDAKTVEVKTKPGLADVGAFIGAIDDVEKRSDAEVLIAMMKKISGEEPVMWGSSIIGFGRYTYTYASGKTGEWMITGFSPRKSAISIYIMPGFSQYGELLAELGKYKTGKSCLYVKRLEEIDMNVLRTLVAHSYRFMQDKYSA</sequence>
<feature type="domain" description="YdhG-like" evidence="1">
    <location>
        <begin position="35"/>
        <end position="138"/>
    </location>
</feature>
<dbReference type="RefSeq" id="WP_267990902.1">
    <property type="nucleotide sequence ID" value="NZ_JAPJZI010000001.1"/>
</dbReference>
<dbReference type="SUPFAM" id="SSF159888">
    <property type="entry name" value="YdhG-like"/>
    <property type="match status" value="1"/>
</dbReference>
<dbReference type="InterPro" id="IPR014922">
    <property type="entry name" value="YdhG-like"/>
</dbReference>
<comment type="caution">
    <text evidence="2">The sequence shown here is derived from an EMBL/GenBank/DDBJ whole genome shotgun (WGS) entry which is preliminary data.</text>
</comment>
<dbReference type="Proteomes" id="UP001151234">
    <property type="component" value="Unassembled WGS sequence"/>
</dbReference>
<gene>
    <name evidence="2" type="ORF">OQ273_12865</name>
</gene>